<dbReference type="PANTHER" id="PTHR39321:SF3">
    <property type="entry name" value="PHOSPHOPANTETHEINE ADENYLYLTRANSFERASE"/>
    <property type="match status" value="1"/>
</dbReference>
<dbReference type="NCBIfam" id="NF000841">
    <property type="entry name" value="PRK00071.1-4"/>
    <property type="match status" value="1"/>
</dbReference>
<dbReference type="CDD" id="cd02165">
    <property type="entry name" value="NMNAT"/>
    <property type="match status" value="1"/>
</dbReference>
<evidence type="ECO:0000313" key="13">
    <source>
        <dbReference type="Proteomes" id="UP000249099"/>
    </source>
</evidence>
<keyword evidence="6 10" id="KW-0547">Nucleotide-binding</keyword>
<reference evidence="12 13" key="1">
    <citation type="submission" date="2017-03" db="EMBL/GenBank/DDBJ databases">
        <title>wgs assembly of Dolosigranulum pigrum KPL CDC strains.</title>
        <authorList>
            <person name="Brugger S.D."/>
            <person name="Pettigrew M."/>
            <person name="Kong Y."/>
            <person name="Lemon K.P."/>
        </authorList>
    </citation>
    <scope>NUCLEOTIDE SEQUENCE [LARGE SCALE GENOMIC DNA]</scope>
    <source>
        <strain evidence="12 13">KPL1931_CDC4294-98</strain>
    </source>
</reference>
<name>A0A328KKC5_9LACT</name>
<dbReference type="AlphaFoldDB" id="A0A328KKC5"/>
<dbReference type="Pfam" id="PF01467">
    <property type="entry name" value="CTP_transf_like"/>
    <property type="match status" value="1"/>
</dbReference>
<evidence type="ECO:0000256" key="10">
    <source>
        <dbReference type="HAMAP-Rule" id="MF_00244"/>
    </source>
</evidence>
<protein>
    <recommendedName>
        <fullName evidence="10">Probable nicotinate-nucleotide adenylyltransferase</fullName>
        <ecNumber evidence="10">2.7.7.18</ecNumber>
    </recommendedName>
    <alternativeName>
        <fullName evidence="10">Deamido-NAD(+) diphosphorylase</fullName>
    </alternativeName>
    <alternativeName>
        <fullName evidence="10">Deamido-NAD(+) pyrophosphorylase</fullName>
    </alternativeName>
    <alternativeName>
        <fullName evidence="10">Nicotinate mononucleotide adenylyltransferase</fullName>
        <shortName evidence="10">NaMN adenylyltransferase</shortName>
    </alternativeName>
</protein>
<dbReference type="GO" id="GO:0005524">
    <property type="term" value="F:ATP binding"/>
    <property type="evidence" value="ECO:0007669"/>
    <property type="project" value="UniProtKB-KW"/>
</dbReference>
<dbReference type="PANTHER" id="PTHR39321">
    <property type="entry name" value="NICOTINATE-NUCLEOTIDE ADENYLYLTRANSFERASE-RELATED"/>
    <property type="match status" value="1"/>
</dbReference>
<dbReference type="NCBIfam" id="TIGR00482">
    <property type="entry name" value="nicotinate (nicotinamide) nucleotide adenylyltransferase"/>
    <property type="match status" value="1"/>
</dbReference>
<comment type="caution">
    <text evidence="12">The sequence shown here is derived from an EMBL/GenBank/DDBJ whole genome shotgun (WGS) entry which is preliminary data.</text>
</comment>
<dbReference type="GO" id="GO:0009435">
    <property type="term" value="P:NAD+ biosynthetic process"/>
    <property type="evidence" value="ECO:0007669"/>
    <property type="project" value="UniProtKB-UniRule"/>
</dbReference>
<dbReference type="InterPro" id="IPR004821">
    <property type="entry name" value="Cyt_trans-like"/>
</dbReference>
<dbReference type="NCBIfam" id="TIGR00125">
    <property type="entry name" value="cyt_tran_rel"/>
    <property type="match status" value="1"/>
</dbReference>
<dbReference type="Gene3D" id="3.40.50.620">
    <property type="entry name" value="HUPs"/>
    <property type="match status" value="1"/>
</dbReference>
<dbReference type="Proteomes" id="UP000249099">
    <property type="component" value="Unassembled WGS sequence"/>
</dbReference>
<dbReference type="RefSeq" id="WP_112790079.1">
    <property type="nucleotide sequence ID" value="NZ_NAQV01000015.1"/>
</dbReference>
<dbReference type="UniPathway" id="UPA00253">
    <property type="reaction ID" value="UER00332"/>
</dbReference>
<feature type="domain" description="Cytidyltransferase-like" evidence="11">
    <location>
        <begin position="26"/>
        <end position="182"/>
    </location>
</feature>
<organism evidence="12 13">
    <name type="scientific">Dolosigranulum pigrum</name>
    <dbReference type="NCBI Taxonomy" id="29394"/>
    <lineage>
        <taxon>Bacteria</taxon>
        <taxon>Bacillati</taxon>
        <taxon>Bacillota</taxon>
        <taxon>Bacilli</taxon>
        <taxon>Lactobacillales</taxon>
        <taxon>Carnobacteriaceae</taxon>
        <taxon>Dolosigranulum</taxon>
    </lineage>
</organism>
<dbReference type="InterPro" id="IPR005248">
    <property type="entry name" value="NadD/NMNAT"/>
</dbReference>
<evidence type="ECO:0000313" key="12">
    <source>
        <dbReference type="EMBL" id="RAN63458.1"/>
    </source>
</evidence>
<comment type="catalytic activity">
    <reaction evidence="9 10">
        <text>nicotinate beta-D-ribonucleotide + ATP + H(+) = deamido-NAD(+) + diphosphate</text>
        <dbReference type="Rhea" id="RHEA:22860"/>
        <dbReference type="ChEBI" id="CHEBI:15378"/>
        <dbReference type="ChEBI" id="CHEBI:30616"/>
        <dbReference type="ChEBI" id="CHEBI:33019"/>
        <dbReference type="ChEBI" id="CHEBI:57502"/>
        <dbReference type="ChEBI" id="CHEBI:58437"/>
        <dbReference type="EC" id="2.7.7.18"/>
    </reaction>
</comment>
<dbReference type="GO" id="GO:0004515">
    <property type="term" value="F:nicotinate-nucleotide adenylyltransferase activity"/>
    <property type="evidence" value="ECO:0007669"/>
    <property type="project" value="UniProtKB-UniRule"/>
</dbReference>
<evidence type="ECO:0000256" key="2">
    <source>
        <dbReference type="ARBA" id="ARBA00005019"/>
    </source>
</evidence>
<keyword evidence="3 10" id="KW-0662">Pyridine nucleotide biosynthesis</keyword>
<evidence type="ECO:0000256" key="7">
    <source>
        <dbReference type="ARBA" id="ARBA00022840"/>
    </source>
</evidence>
<evidence type="ECO:0000256" key="8">
    <source>
        <dbReference type="ARBA" id="ARBA00023027"/>
    </source>
</evidence>
<evidence type="ECO:0000256" key="4">
    <source>
        <dbReference type="ARBA" id="ARBA00022679"/>
    </source>
</evidence>
<evidence type="ECO:0000256" key="3">
    <source>
        <dbReference type="ARBA" id="ARBA00022642"/>
    </source>
</evidence>
<sequence length="212" mass="23964">MGITTVEAQTKTVVTTMEKPHKRVGIFGGTFNPPHYAHLVIAQHIQEELELDRIHFLPTAEPSHTNGKTTIPADYRVDMVELAIEDNPNFCLDLTEVSRGGKSYTVETMRALTEANPDVEYYFIIGQDMVLDLPTWDGIDELMELVQFVAAKRPGYEGESPYPIIWVDVPELALSSSLIRQRVSEGRSIQYLTPPRVIDYIKTEGLYTHDNN</sequence>
<dbReference type="SUPFAM" id="SSF52374">
    <property type="entry name" value="Nucleotidylyl transferase"/>
    <property type="match status" value="1"/>
</dbReference>
<dbReference type="EC" id="2.7.7.18" evidence="10"/>
<evidence type="ECO:0000256" key="1">
    <source>
        <dbReference type="ARBA" id="ARBA00002324"/>
    </source>
</evidence>
<comment type="similarity">
    <text evidence="10">Belongs to the NadD family.</text>
</comment>
<evidence type="ECO:0000256" key="5">
    <source>
        <dbReference type="ARBA" id="ARBA00022695"/>
    </source>
</evidence>
<evidence type="ECO:0000256" key="6">
    <source>
        <dbReference type="ARBA" id="ARBA00022741"/>
    </source>
</evidence>
<comment type="pathway">
    <text evidence="2 10">Cofactor biosynthesis; NAD(+) biosynthesis; deamido-NAD(+) from nicotinate D-ribonucleotide: step 1/1.</text>
</comment>
<proteinExistence type="inferred from homology"/>
<keyword evidence="8 10" id="KW-0520">NAD</keyword>
<dbReference type="EMBL" id="NAQV01000015">
    <property type="protein sequence ID" value="RAN63458.1"/>
    <property type="molecule type" value="Genomic_DNA"/>
</dbReference>
<dbReference type="NCBIfam" id="NF000840">
    <property type="entry name" value="PRK00071.1-3"/>
    <property type="match status" value="1"/>
</dbReference>
<keyword evidence="4 10" id="KW-0808">Transferase</keyword>
<evidence type="ECO:0000256" key="9">
    <source>
        <dbReference type="ARBA" id="ARBA00048721"/>
    </source>
</evidence>
<accession>A0A328KKC5</accession>
<evidence type="ECO:0000259" key="11">
    <source>
        <dbReference type="Pfam" id="PF01467"/>
    </source>
</evidence>
<keyword evidence="5 10" id="KW-0548">Nucleotidyltransferase</keyword>
<keyword evidence="7 10" id="KW-0067">ATP-binding</keyword>
<comment type="function">
    <text evidence="1 10">Catalyzes the reversible adenylation of nicotinate mononucleotide (NaMN) to nicotinic acid adenine dinucleotide (NaAD).</text>
</comment>
<dbReference type="HAMAP" id="MF_00244">
    <property type="entry name" value="NaMN_adenylyltr"/>
    <property type="match status" value="1"/>
</dbReference>
<gene>
    <name evidence="10 12" type="primary">nadD</name>
    <name evidence="12" type="ORF">B8A44_04870</name>
</gene>
<dbReference type="InterPro" id="IPR014729">
    <property type="entry name" value="Rossmann-like_a/b/a_fold"/>
</dbReference>